<organism evidence="2 3">
    <name type="scientific">Microbacterium hominis</name>
    <dbReference type="NCBI Taxonomy" id="162426"/>
    <lineage>
        <taxon>Bacteria</taxon>
        <taxon>Bacillati</taxon>
        <taxon>Actinomycetota</taxon>
        <taxon>Actinomycetes</taxon>
        <taxon>Micrococcales</taxon>
        <taxon>Microbacteriaceae</taxon>
        <taxon>Microbacterium</taxon>
    </lineage>
</organism>
<keyword evidence="1" id="KW-0812">Transmembrane</keyword>
<reference evidence="2 3" key="1">
    <citation type="submission" date="2014-12" db="EMBL/GenBank/DDBJ databases">
        <title>Genome sequencing of Microbacterium hominis TPW29.</title>
        <authorList>
            <person name="Tan P.W."/>
            <person name="Chan K.-G."/>
        </authorList>
    </citation>
    <scope>NUCLEOTIDE SEQUENCE [LARGE SCALE GENOMIC DNA]</scope>
    <source>
        <strain evidence="2 3">TPW29</strain>
    </source>
</reference>
<proteinExistence type="predicted"/>
<sequence length="219" mass="23115">MSAPPSYGETAPPAGPTRRRGVVRTVIVVAAVCLSAPLVIALWIGGILGARELGIAVSANQVFAWILAGMVALLLWPLLQRRTARESWRAEHGEPLPQRRPTPMDAAARVAVRVIGTVALIAICGPQDIAGALSSLRNVAAPGYASSAALLQLVALVLGVVLLLPAMLVTGRALGRTPRDDPRYLDLQLRQNWYAAAAMSWAGALIVGILFAWLILAVL</sequence>
<feature type="transmembrane region" description="Helical" evidence="1">
    <location>
        <begin position="62"/>
        <end position="79"/>
    </location>
</feature>
<feature type="transmembrane region" description="Helical" evidence="1">
    <location>
        <begin position="26"/>
        <end position="50"/>
    </location>
</feature>
<name>A0A0B4D0C9_9MICO</name>
<comment type="caution">
    <text evidence="2">The sequence shown here is derived from an EMBL/GenBank/DDBJ whole genome shotgun (WGS) entry which is preliminary data.</text>
</comment>
<dbReference type="Proteomes" id="UP000031202">
    <property type="component" value="Unassembled WGS sequence"/>
</dbReference>
<accession>A0A0B4D0C9</accession>
<protein>
    <submittedName>
        <fullName evidence="2">Uncharacterized protein</fullName>
    </submittedName>
</protein>
<keyword evidence="1" id="KW-0472">Membrane</keyword>
<evidence type="ECO:0000256" key="1">
    <source>
        <dbReference type="SAM" id="Phobius"/>
    </source>
</evidence>
<evidence type="ECO:0000313" key="2">
    <source>
        <dbReference type="EMBL" id="KIC60111.1"/>
    </source>
</evidence>
<dbReference type="EMBL" id="JWSZ01000001">
    <property type="protein sequence ID" value="KIC60111.1"/>
    <property type="molecule type" value="Genomic_DNA"/>
</dbReference>
<gene>
    <name evidence="2" type="ORF">RM52_01530</name>
</gene>
<dbReference type="AlphaFoldDB" id="A0A0B4D0C9"/>
<feature type="transmembrane region" description="Helical" evidence="1">
    <location>
        <begin position="110"/>
        <end position="129"/>
    </location>
</feature>
<keyword evidence="1" id="KW-1133">Transmembrane helix</keyword>
<feature type="transmembrane region" description="Helical" evidence="1">
    <location>
        <begin position="192"/>
        <end position="216"/>
    </location>
</feature>
<feature type="transmembrane region" description="Helical" evidence="1">
    <location>
        <begin position="149"/>
        <end position="171"/>
    </location>
</feature>
<evidence type="ECO:0000313" key="3">
    <source>
        <dbReference type="Proteomes" id="UP000031202"/>
    </source>
</evidence>
<dbReference type="RefSeq" id="WP_156122579.1">
    <property type="nucleotide sequence ID" value="NZ_JWSZ01000001.1"/>
</dbReference>